<evidence type="ECO:0000313" key="3">
    <source>
        <dbReference type="Proteomes" id="UP000482960"/>
    </source>
</evidence>
<evidence type="ECO:0000313" key="2">
    <source>
        <dbReference type="EMBL" id="GFJ94662.1"/>
    </source>
</evidence>
<keyword evidence="3" id="KW-1185">Reference proteome</keyword>
<sequence>MDLGIVRRLTRLATDDGFFCVAALDHPENYLALLDPDITRVSYETAVESKLDLGAALARHASGLLLDPVYALGQAIATGALPGTPGSSPRSRCWRTGRTRRPAGTPPPGCVRSGPRRRWPSSASTGSS</sequence>
<accession>A0A6V8LBT5</accession>
<dbReference type="InterPro" id="IPR013785">
    <property type="entry name" value="Aldolase_TIM"/>
</dbReference>
<protein>
    <submittedName>
        <fullName evidence="2">Uncharacterized protein</fullName>
    </submittedName>
</protein>
<feature type="compositionally biased region" description="Basic residues" evidence="1">
    <location>
        <begin position="92"/>
        <end position="101"/>
    </location>
</feature>
<feature type="region of interest" description="Disordered" evidence="1">
    <location>
        <begin position="78"/>
        <end position="128"/>
    </location>
</feature>
<dbReference type="Gene3D" id="3.20.20.70">
    <property type="entry name" value="Aldolase class I"/>
    <property type="match status" value="1"/>
</dbReference>
<proteinExistence type="predicted"/>
<reference evidence="2 3" key="2">
    <citation type="submission" date="2020-03" db="EMBL/GenBank/DDBJ databases">
        <authorList>
            <person name="Ichikawa N."/>
            <person name="Kimura A."/>
            <person name="Kitahashi Y."/>
            <person name="Uohara A."/>
        </authorList>
    </citation>
    <scope>NUCLEOTIDE SEQUENCE [LARGE SCALE GENOMIC DNA]</scope>
    <source>
        <strain evidence="2 3">NBRC 108638</strain>
    </source>
</reference>
<gene>
    <name evidence="2" type="ORF">Prum_083040</name>
</gene>
<dbReference type="Proteomes" id="UP000482960">
    <property type="component" value="Unassembled WGS sequence"/>
</dbReference>
<dbReference type="AlphaFoldDB" id="A0A6V8LBT5"/>
<dbReference type="RefSeq" id="WP_246278398.1">
    <property type="nucleotide sequence ID" value="NZ_BLPG01000001.1"/>
</dbReference>
<dbReference type="EMBL" id="BLPG01000001">
    <property type="protein sequence ID" value="GFJ94662.1"/>
    <property type="molecule type" value="Genomic_DNA"/>
</dbReference>
<organism evidence="2 3">
    <name type="scientific">Phytohabitans rumicis</name>
    <dbReference type="NCBI Taxonomy" id="1076125"/>
    <lineage>
        <taxon>Bacteria</taxon>
        <taxon>Bacillati</taxon>
        <taxon>Actinomycetota</taxon>
        <taxon>Actinomycetes</taxon>
        <taxon>Micromonosporales</taxon>
        <taxon>Micromonosporaceae</taxon>
    </lineage>
</organism>
<reference evidence="2 3" key="1">
    <citation type="submission" date="2020-03" db="EMBL/GenBank/DDBJ databases">
        <title>Whole genome shotgun sequence of Phytohabitans rumicis NBRC 108638.</title>
        <authorList>
            <person name="Komaki H."/>
            <person name="Tamura T."/>
        </authorList>
    </citation>
    <scope>NUCLEOTIDE SEQUENCE [LARGE SCALE GENOMIC DNA]</scope>
    <source>
        <strain evidence="2 3">NBRC 108638</strain>
    </source>
</reference>
<comment type="caution">
    <text evidence="2">The sequence shown here is derived from an EMBL/GenBank/DDBJ whole genome shotgun (WGS) entry which is preliminary data.</text>
</comment>
<evidence type="ECO:0000256" key="1">
    <source>
        <dbReference type="SAM" id="MobiDB-lite"/>
    </source>
</evidence>
<name>A0A6V8LBT5_9ACTN</name>